<comment type="function">
    <text evidence="6">Involved in cytoplasm to vacuole transport (Cvt) and autophagic vesicle formation.</text>
</comment>
<comment type="similarity">
    <text evidence="2 6">Belongs to the ATG5 family.</text>
</comment>
<evidence type="ECO:0000256" key="7">
    <source>
        <dbReference type="SAM" id="MobiDB-lite"/>
    </source>
</evidence>
<comment type="subcellular location">
    <subcellularLocation>
        <location evidence="1 6">Preautophagosomal structure membrane</location>
        <topology evidence="1 6">Peripheral membrane protein</topology>
    </subcellularLocation>
</comment>
<dbReference type="InterPro" id="IPR048940">
    <property type="entry name" value="ATG5_HBR"/>
</dbReference>
<dbReference type="GO" id="GO:0034274">
    <property type="term" value="C:Atg12-Atg5-Atg16 complex"/>
    <property type="evidence" value="ECO:0007669"/>
    <property type="project" value="TreeGrafter"/>
</dbReference>
<dbReference type="Proteomes" id="UP001301958">
    <property type="component" value="Unassembled WGS sequence"/>
</dbReference>
<dbReference type="Pfam" id="PF20638">
    <property type="entry name" value="ATG5_UblA"/>
    <property type="match status" value="1"/>
</dbReference>
<dbReference type="GO" id="GO:0044233">
    <property type="term" value="C:mitochondria-associated endoplasmic reticulum membrane contact site"/>
    <property type="evidence" value="ECO:0007669"/>
    <property type="project" value="TreeGrafter"/>
</dbReference>
<protein>
    <recommendedName>
        <fullName evidence="6">Autophagy protein 5</fullName>
    </recommendedName>
</protein>
<dbReference type="GO" id="GO:0006995">
    <property type="term" value="P:cellular response to nitrogen starvation"/>
    <property type="evidence" value="ECO:0007669"/>
    <property type="project" value="TreeGrafter"/>
</dbReference>
<accession>A0AAN7H6V1</accession>
<dbReference type="InterPro" id="IPR048939">
    <property type="entry name" value="ATG5_UblA"/>
</dbReference>
<reference evidence="11" key="2">
    <citation type="submission" date="2023-05" db="EMBL/GenBank/DDBJ databases">
        <authorList>
            <consortium name="Lawrence Berkeley National Laboratory"/>
            <person name="Steindorff A."/>
            <person name="Hensen N."/>
            <person name="Bonometti L."/>
            <person name="Westerberg I."/>
            <person name="Brannstrom I.O."/>
            <person name="Guillou S."/>
            <person name="Cros-Aarteil S."/>
            <person name="Calhoun S."/>
            <person name="Haridas S."/>
            <person name="Kuo A."/>
            <person name="Mondo S."/>
            <person name="Pangilinan J."/>
            <person name="Riley R."/>
            <person name="Labutti K."/>
            <person name="Andreopoulos B."/>
            <person name="Lipzen A."/>
            <person name="Chen C."/>
            <person name="Yanf M."/>
            <person name="Daum C."/>
            <person name="Ng V."/>
            <person name="Clum A."/>
            <person name="Ohm R."/>
            <person name="Martin F."/>
            <person name="Silar P."/>
            <person name="Natvig D."/>
            <person name="Lalanne C."/>
            <person name="Gautier V."/>
            <person name="Ament-Velasquez S.L."/>
            <person name="Kruys A."/>
            <person name="Hutchinson M.I."/>
            <person name="Powell A.J."/>
            <person name="Barry K."/>
            <person name="Miller A.N."/>
            <person name="Grigoriev I.V."/>
            <person name="Debuchy R."/>
            <person name="Gladieux P."/>
            <person name="Thoren M.H."/>
            <person name="Johannesson H."/>
        </authorList>
    </citation>
    <scope>NUCLEOTIDE SEQUENCE</scope>
    <source>
        <strain evidence="11">CBS 990.96</strain>
    </source>
</reference>
<dbReference type="InterPro" id="IPR042527">
    <property type="entry name" value="Atg5_UblA_dom_sf"/>
</dbReference>
<keyword evidence="6" id="KW-0813">Transport</keyword>
<dbReference type="GO" id="GO:0034045">
    <property type="term" value="C:phagophore assembly site membrane"/>
    <property type="evidence" value="ECO:0007669"/>
    <property type="project" value="UniProtKB-SubCell"/>
</dbReference>
<sequence>MASPQPSPASPSSPNPEEDETEEIIQIPQSLPSTIWSLTIPLQIHHSSLPSSHPPFFILLSRLSYLPLLSPRLSTYFGGLASTTFYYDSVLLRNLPVGLLHDLYCFPESSGVGPWKIEVGEGEEWKEDVIGDTFLNSAKEADYIRNGNARGIMGLSKNDVEGVWEGVKDGDWKKWEGVYGKLIRGGGGAGGEKRNCPVRVYVPGRKEGGEEEEVRGEYRVVQGLVGVRGDKGSVQTLGSALKSLLPTLFPSSRDPVLANVILHGAPVPFRAPLEELMRECVYPDGWLNFVVVLL</sequence>
<dbReference type="AlphaFoldDB" id="A0AAN7H6V1"/>
<feature type="domain" description="Autophagy protein ATG5 alpha-helical bundle region" evidence="9">
    <location>
        <begin position="127"/>
        <end position="183"/>
    </location>
</feature>
<dbReference type="Pfam" id="PF20637">
    <property type="entry name" value="ATG5_HBR"/>
    <property type="match status" value="1"/>
</dbReference>
<dbReference type="GO" id="GO:0000422">
    <property type="term" value="P:autophagy of mitochondrion"/>
    <property type="evidence" value="ECO:0007669"/>
    <property type="project" value="TreeGrafter"/>
</dbReference>
<name>A0AAN7H6V1_9PEZI</name>
<dbReference type="Gene3D" id="3.10.20.90">
    <property type="entry name" value="Phosphatidylinositol 3-kinase Catalytic Subunit, Chain A, domain 1"/>
    <property type="match status" value="1"/>
</dbReference>
<evidence type="ECO:0000256" key="4">
    <source>
        <dbReference type="ARBA" id="ARBA00022843"/>
    </source>
</evidence>
<proteinExistence type="inferred from homology"/>
<evidence type="ECO:0000259" key="8">
    <source>
        <dbReference type="Pfam" id="PF04106"/>
    </source>
</evidence>
<evidence type="ECO:0000313" key="12">
    <source>
        <dbReference type="Proteomes" id="UP001301958"/>
    </source>
</evidence>
<dbReference type="Gene3D" id="3.10.20.620">
    <property type="match status" value="1"/>
</dbReference>
<dbReference type="Gene3D" id="1.10.246.190">
    <property type="entry name" value="Autophagy protein Apg5, helix rich domain"/>
    <property type="match status" value="1"/>
</dbReference>
<dbReference type="GO" id="GO:0034727">
    <property type="term" value="P:piecemeal microautophagy of the nucleus"/>
    <property type="evidence" value="ECO:0007669"/>
    <property type="project" value="TreeGrafter"/>
</dbReference>
<feature type="domain" description="Autophagy protein ATG5 UblA" evidence="10">
    <location>
        <begin position="35"/>
        <end position="119"/>
    </location>
</feature>
<evidence type="ECO:0000256" key="5">
    <source>
        <dbReference type="ARBA" id="ARBA00023006"/>
    </source>
</evidence>
<evidence type="ECO:0000259" key="10">
    <source>
        <dbReference type="Pfam" id="PF20638"/>
    </source>
</evidence>
<keyword evidence="6" id="KW-0472">Membrane</keyword>
<dbReference type="GO" id="GO:0005776">
    <property type="term" value="C:autophagosome"/>
    <property type="evidence" value="ECO:0007669"/>
    <property type="project" value="TreeGrafter"/>
</dbReference>
<reference evidence="11" key="1">
    <citation type="journal article" date="2023" name="Mol. Phylogenet. Evol.">
        <title>Genome-scale phylogeny and comparative genomics of the fungal order Sordariales.</title>
        <authorList>
            <person name="Hensen N."/>
            <person name="Bonometti L."/>
            <person name="Westerberg I."/>
            <person name="Brannstrom I.O."/>
            <person name="Guillou S."/>
            <person name="Cros-Aarteil S."/>
            <person name="Calhoun S."/>
            <person name="Haridas S."/>
            <person name="Kuo A."/>
            <person name="Mondo S."/>
            <person name="Pangilinan J."/>
            <person name="Riley R."/>
            <person name="LaButti K."/>
            <person name="Andreopoulos B."/>
            <person name="Lipzen A."/>
            <person name="Chen C."/>
            <person name="Yan M."/>
            <person name="Daum C."/>
            <person name="Ng V."/>
            <person name="Clum A."/>
            <person name="Steindorff A."/>
            <person name="Ohm R.A."/>
            <person name="Martin F."/>
            <person name="Silar P."/>
            <person name="Natvig D.O."/>
            <person name="Lalanne C."/>
            <person name="Gautier V."/>
            <person name="Ament-Velasquez S.L."/>
            <person name="Kruys A."/>
            <person name="Hutchinson M.I."/>
            <person name="Powell A.J."/>
            <person name="Barry K."/>
            <person name="Miller A.N."/>
            <person name="Grigoriev I.V."/>
            <person name="Debuchy R."/>
            <person name="Gladieux P."/>
            <person name="Hiltunen Thoren M."/>
            <person name="Johannesson H."/>
        </authorList>
    </citation>
    <scope>NUCLEOTIDE SEQUENCE</scope>
    <source>
        <strain evidence="11">CBS 990.96</strain>
    </source>
</reference>
<keyword evidence="5 6" id="KW-0072">Autophagy</keyword>
<keyword evidence="12" id="KW-1185">Reference proteome</keyword>
<feature type="region of interest" description="Disordered" evidence="7">
    <location>
        <begin position="1"/>
        <end position="22"/>
    </location>
</feature>
<dbReference type="InterPro" id="IPR042526">
    <property type="entry name" value="Atg5_HR"/>
</dbReference>
<comment type="subunit">
    <text evidence="6">Conjugated with ATG12.</text>
</comment>
<dbReference type="EMBL" id="MU865300">
    <property type="protein sequence ID" value="KAK4230269.1"/>
    <property type="molecule type" value="Genomic_DNA"/>
</dbReference>
<keyword evidence="4 6" id="KW-0832">Ubl conjugation</keyword>
<evidence type="ECO:0000259" key="9">
    <source>
        <dbReference type="Pfam" id="PF20637"/>
    </source>
</evidence>
<evidence type="ECO:0000256" key="1">
    <source>
        <dbReference type="ARBA" id="ARBA00004623"/>
    </source>
</evidence>
<dbReference type="PANTHER" id="PTHR13040">
    <property type="entry name" value="AUTOPHAGY PROTEIN 5"/>
    <property type="match status" value="1"/>
</dbReference>
<dbReference type="PANTHER" id="PTHR13040:SF2">
    <property type="entry name" value="AUTOPHAGY PROTEIN 5"/>
    <property type="match status" value="1"/>
</dbReference>
<dbReference type="InterPro" id="IPR048318">
    <property type="entry name" value="ATG5_UblB"/>
</dbReference>
<dbReference type="GO" id="GO:0019776">
    <property type="term" value="F:Atg8-family ligase activity"/>
    <property type="evidence" value="ECO:0007669"/>
    <property type="project" value="TreeGrafter"/>
</dbReference>
<comment type="caution">
    <text evidence="11">The sequence shown here is derived from an EMBL/GenBank/DDBJ whole genome shotgun (WGS) entry which is preliminary data.</text>
</comment>
<gene>
    <name evidence="11" type="ORF">QBC38DRAFT_410419</name>
</gene>
<evidence type="ECO:0000256" key="2">
    <source>
        <dbReference type="ARBA" id="ARBA00006910"/>
    </source>
</evidence>
<keyword evidence="3 6" id="KW-1017">Isopeptide bond</keyword>
<feature type="compositionally biased region" description="Pro residues" evidence="7">
    <location>
        <begin position="1"/>
        <end position="14"/>
    </location>
</feature>
<dbReference type="Pfam" id="PF04106">
    <property type="entry name" value="ATG5_UblB"/>
    <property type="match status" value="1"/>
</dbReference>
<dbReference type="InterPro" id="IPR007239">
    <property type="entry name" value="Atg5"/>
</dbReference>
<feature type="domain" description="Autophagy protein ATG5 UblB" evidence="8">
    <location>
        <begin position="196"/>
        <end position="291"/>
    </location>
</feature>
<evidence type="ECO:0000256" key="3">
    <source>
        <dbReference type="ARBA" id="ARBA00022499"/>
    </source>
</evidence>
<evidence type="ECO:0000256" key="6">
    <source>
        <dbReference type="RuleBase" id="RU361202"/>
    </source>
</evidence>
<evidence type="ECO:0000313" key="11">
    <source>
        <dbReference type="EMBL" id="KAK4230269.1"/>
    </source>
</evidence>
<dbReference type="GO" id="GO:0061908">
    <property type="term" value="C:phagophore"/>
    <property type="evidence" value="ECO:0007669"/>
    <property type="project" value="TreeGrafter"/>
</dbReference>
<organism evidence="11 12">
    <name type="scientific">Podospora fimiseda</name>
    <dbReference type="NCBI Taxonomy" id="252190"/>
    <lineage>
        <taxon>Eukaryota</taxon>
        <taxon>Fungi</taxon>
        <taxon>Dikarya</taxon>
        <taxon>Ascomycota</taxon>
        <taxon>Pezizomycotina</taxon>
        <taxon>Sordariomycetes</taxon>
        <taxon>Sordariomycetidae</taxon>
        <taxon>Sordariales</taxon>
        <taxon>Podosporaceae</taxon>
        <taxon>Podospora</taxon>
    </lineage>
</organism>